<accession>A0A8B7Y1B2</accession>
<keyword evidence="2" id="KW-0812">Transmembrane</keyword>
<dbReference type="GeneID" id="110976618"/>
<name>A0A8B7Y1B2_ACAPL</name>
<evidence type="ECO:0000256" key="2">
    <source>
        <dbReference type="SAM" id="Phobius"/>
    </source>
</evidence>
<reference evidence="4" key="1">
    <citation type="submission" date="2025-08" db="UniProtKB">
        <authorList>
            <consortium name="RefSeq"/>
        </authorList>
    </citation>
    <scope>IDENTIFICATION</scope>
</reference>
<gene>
    <name evidence="4" type="primary">LOC110976618</name>
</gene>
<keyword evidence="2" id="KW-0472">Membrane</keyword>
<evidence type="ECO:0000313" key="4">
    <source>
        <dbReference type="RefSeq" id="XP_022085756.1"/>
    </source>
</evidence>
<dbReference type="RefSeq" id="XP_022085756.1">
    <property type="nucleotide sequence ID" value="XM_022230064.1"/>
</dbReference>
<dbReference type="AlphaFoldDB" id="A0A8B7Y1B2"/>
<dbReference type="KEGG" id="aplc:110976618"/>
<evidence type="ECO:0000256" key="1">
    <source>
        <dbReference type="SAM" id="MobiDB-lite"/>
    </source>
</evidence>
<keyword evidence="2" id="KW-1133">Transmembrane helix</keyword>
<feature type="region of interest" description="Disordered" evidence="1">
    <location>
        <begin position="160"/>
        <end position="212"/>
    </location>
</feature>
<feature type="transmembrane region" description="Helical" evidence="2">
    <location>
        <begin position="89"/>
        <end position="110"/>
    </location>
</feature>
<dbReference type="Proteomes" id="UP000694845">
    <property type="component" value="Unplaced"/>
</dbReference>
<organism evidence="3 4">
    <name type="scientific">Acanthaster planci</name>
    <name type="common">Crown-of-thorns starfish</name>
    <dbReference type="NCBI Taxonomy" id="133434"/>
    <lineage>
        <taxon>Eukaryota</taxon>
        <taxon>Metazoa</taxon>
        <taxon>Echinodermata</taxon>
        <taxon>Eleutherozoa</taxon>
        <taxon>Asterozoa</taxon>
        <taxon>Asteroidea</taxon>
        <taxon>Valvatacea</taxon>
        <taxon>Valvatida</taxon>
        <taxon>Acanthasteridae</taxon>
        <taxon>Acanthaster</taxon>
    </lineage>
</organism>
<feature type="compositionally biased region" description="Acidic residues" evidence="1">
    <location>
        <begin position="179"/>
        <end position="191"/>
    </location>
</feature>
<keyword evidence="3" id="KW-1185">Reference proteome</keyword>
<sequence>MAFHAYTNPADRRPCIRSMSAGSGQSSGKVPCSCSDKEVDALPKLPSIPSWLCTGGKCTGNLTTISPLVTSTVTTLVTLTPPPALDSCSWVWCLFLLLLPLSAVVTYSVYKYSFPSPVTSKTSNNVDEDSADPLSDTVLRYEELPVVIPLTNSRYASNAEDVTGTHGAGDAASGQLNPEEADEFSPEAETEEAAKILGGKVDTKDVDCSSAS</sequence>
<evidence type="ECO:0000313" key="3">
    <source>
        <dbReference type="Proteomes" id="UP000694845"/>
    </source>
</evidence>
<proteinExistence type="predicted"/>
<feature type="compositionally biased region" description="Basic and acidic residues" evidence="1">
    <location>
        <begin position="201"/>
        <end position="212"/>
    </location>
</feature>
<protein>
    <submittedName>
        <fullName evidence="4">Uncharacterized protein LOC110976618</fullName>
    </submittedName>
</protein>